<feature type="domain" description="Siroheme decarboxylase NirL-like HTH" evidence="11">
    <location>
        <begin position="204"/>
        <end position="244"/>
    </location>
</feature>
<evidence type="ECO:0000256" key="9">
    <source>
        <dbReference type="SAM" id="MobiDB-lite"/>
    </source>
</evidence>
<dbReference type="Proteomes" id="UP000243053">
    <property type="component" value="Unassembled WGS sequence"/>
</dbReference>
<feature type="domain" description="Siroheme decarboxylase AsnC-like ligand binding" evidence="10">
    <location>
        <begin position="80"/>
        <end position="154"/>
    </location>
</feature>
<dbReference type="PANTHER" id="PTHR43413">
    <property type="entry name" value="TRANSCRIPTIONAL REGULATOR, ASNC FAMILY"/>
    <property type="match status" value="1"/>
</dbReference>
<comment type="subunit">
    <text evidence="4">Probably forms a complex composed of NirD, NirL, NirG and NirH. All proteins are required for the total conversion of siroheme to didecarboxysiroheme.</text>
</comment>
<dbReference type="AlphaFoldDB" id="A0A1Y5EEL1"/>
<feature type="region of interest" description="Disordered" evidence="9">
    <location>
        <begin position="365"/>
        <end position="385"/>
    </location>
</feature>
<evidence type="ECO:0000313" key="12">
    <source>
        <dbReference type="EMBL" id="OUR80889.1"/>
    </source>
</evidence>
<comment type="similarity">
    <text evidence="3">Belongs to the Ahb/Nir family.</text>
</comment>
<accession>A0A1Y5EEL1</accession>
<dbReference type="InterPro" id="IPR053953">
    <property type="entry name" value="NirdL-like_HTH"/>
</dbReference>
<feature type="domain" description="Siroheme decarboxylase NirL-like HTH" evidence="11">
    <location>
        <begin position="17"/>
        <end position="42"/>
    </location>
</feature>
<reference evidence="13" key="1">
    <citation type="journal article" date="2017" name="Proc. Natl. Acad. Sci. U.S.A.">
        <title>Simulation of Deepwater Horizon oil plume reveals substrate specialization within a complex community of hydrocarbon degraders.</title>
        <authorList>
            <person name="Hu P."/>
            <person name="Dubinsky E.A."/>
            <person name="Probst A.J."/>
            <person name="Wang J."/>
            <person name="Sieber C.M.K."/>
            <person name="Tom L.M."/>
            <person name="Gardinali P."/>
            <person name="Banfield J.F."/>
            <person name="Atlas R.M."/>
            <person name="Andersen G.L."/>
        </authorList>
    </citation>
    <scope>NUCLEOTIDE SEQUENCE [LARGE SCALE GENOMIC DNA]</scope>
</reference>
<gene>
    <name evidence="12" type="ORF">A9Q75_09465</name>
</gene>
<name>A0A1Y5EEL1_COLPS</name>
<evidence type="ECO:0000256" key="3">
    <source>
        <dbReference type="ARBA" id="ARBA00023457"/>
    </source>
</evidence>
<sequence length="385" mass="43061">MTKSMTKDTAIISQLQQDIINNSQKGFPLTSQPYKTIAEQLAHVNIVTNELEVFQAIDDLNSQEVLSRVGPVFDHKKAGASTLAALAVPAKDLDKVAGIVNQFDQVNHNYGREHTYNLWFVITASDMVALKNTIINIELLTGLPVLVLPMEASYHIDLAFSINVTGVESPFYKHESKTLSQPITDNNSDTICLSEIEKRALRGAIEKGLPTHLFPYQVIADQLALTEQQVLVQIANWQEDGLIRRFGLVIKHRKLGYDANAMVVWSIPNDDMDAVAQKLAKCAPVSLCYQRPRRLPDWPYNLFCMIHGTDRTLVLQQISQITEQLGLESIEKDVLFSFKAYKQHGARYCKAKSCKTKNVKTKTSKINAGNTENNNDIKKQGQAHG</sequence>
<evidence type="ECO:0000256" key="7">
    <source>
        <dbReference type="ARBA" id="ARBA00048470"/>
    </source>
</evidence>
<dbReference type="FunFam" id="3.30.70.3460:FF:000003">
    <property type="entry name" value="Heme d1 biosynthesis protein NirL"/>
    <property type="match status" value="1"/>
</dbReference>
<evidence type="ECO:0000256" key="6">
    <source>
        <dbReference type="ARBA" id="ARBA00045291"/>
    </source>
</evidence>
<comment type="caution">
    <text evidence="12">The sequence shown here is derived from an EMBL/GenBank/DDBJ whole genome shotgun (WGS) entry which is preliminary data.</text>
</comment>
<comment type="catalytic activity">
    <reaction evidence="7">
        <text>siroheme + 2 H(+) = 12,18-didecarboxysiroheme + 2 CO2</text>
        <dbReference type="Rhea" id="RHEA:19093"/>
        <dbReference type="ChEBI" id="CHEBI:15378"/>
        <dbReference type="ChEBI" id="CHEBI:16526"/>
        <dbReference type="ChEBI" id="CHEBI:60052"/>
        <dbReference type="ChEBI" id="CHEBI:140497"/>
        <dbReference type="EC" id="4.1.1.111"/>
    </reaction>
</comment>
<dbReference type="Pfam" id="PF17805">
    <property type="entry name" value="AsnC_trans_reg2"/>
    <property type="match status" value="2"/>
</dbReference>
<comment type="function">
    <text evidence="6">Involved in heme d1 biosynthesis. Catalyzes the decarboxylation of siroheme into didecarboxysiroheme.</text>
</comment>
<evidence type="ECO:0000256" key="2">
    <source>
        <dbReference type="ARBA" id="ARBA00023444"/>
    </source>
</evidence>
<protein>
    <recommendedName>
        <fullName evidence="8">Siroheme decarboxylase NirL subunit</fullName>
        <ecNumber evidence="5">4.1.1.111</ecNumber>
    </recommendedName>
</protein>
<proteinExistence type="inferred from homology"/>
<dbReference type="Pfam" id="PF22451">
    <property type="entry name" value="NirdL-like_HTH"/>
    <property type="match status" value="2"/>
</dbReference>
<dbReference type="FunFam" id="3.30.70.3460:FF:000004">
    <property type="entry name" value="Putative heme biosynthesis protein"/>
    <property type="match status" value="1"/>
</dbReference>
<evidence type="ECO:0000256" key="8">
    <source>
        <dbReference type="ARBA" id="ARBA00074756"/>
    </source>
</evidence>
<comment type="pathway">
    <text evidence="2">Porphyrin-containing compound metabolism.</text>
</comment>
<evidence type="ECO:0000259" key="11">
    <source>
        <dbReference type="Pfam" id="PF22451"/>
    </source>
</evidence>
<dbReference type="InterPro" id="IPR050684">
    <property type="entry name" value="HTH-Siroheme_Decarb"/>
</dbReference>
<evidence type="ECO:0000259" key="10">
    <source>
        <dbReference type="Pfam" id="PF17805"/>
    </source>
</evidence>
<keyword evidence="1" id="KW-0456">Lyase</keyword>
<dbReference type="EMBL" id="MAAF01000056">
    <property type="protein sequence ID" value="OUR80889.1"/>
    <property type="molecule type" value="Genomic_DNA"/>
</dbReference>
<dbReference type="EC" id="4.1.1.111" evidence="5"/>
<organism evidence="12 13">
    <name type="scientific">Colwellia psychrerythraea</name>
    <name type="common">Vibrio psychroerythus</name>
    <dbReference type="NCBI Taxonomy" id="28229"/>
    <lineage>
        <taxon>Bacteria</taxon>
        <taxon>Pseudomonadati</taxon>
        <taxon>Pseudomonadota</taxon>
        <taxon>Gammaproteobacteria</taxon>
        <taxon>Alteromonadales</taxon>
        <taxon>Colwelliaceae</taxon>
        <taxon>Colwellia</taxon>
    </lineage>
</organism>
<evidence type="ECO:0000313" key="13">
    <source>
        <dbReference type="Proteomes" id="UP000243053"/>
    </source>
</evidence>
<dbReference type="Gene3D" id="3.30.70.3460">
    <property type="match status" value="2"/>
</dbReference>
<evidence type="ECO:0000256" key="4">
    <source>
        <dbReference type="ARBA" id="ARBA00023465"/>
    </source>
</evidence>
<evidence type="ECO:0000256" key="5">
    <source>
        <dbReference type="ARBA" id="ARBA00023471"/>
    </source>
</evidence>
<dbReference type="InterPro" id="IPR040523">
    <property type="entry name" value="AsnC_trans_reg2"/>
</dbReference>
<dbReference type="PANTHER" id="PTHR43413:SF1">
    <property type="entry name" value="SIROHEME DECARBOXYLASE NIRL SUBUNIT"/>
    <property type="match status" value="1"/>
</dbReference>
<feature type="compositionally biased region" description="Polar residues" evidence="9">
    <location>
        <begin position="365"/>
        <end position="374"/>
    </location>
</feature>
<evidence type="ECO:0000256" key="1">
    <source>
        <dbReference type="ARBA" id="ARBA00023239"/>
    </source>
</evidence>
<feature type="domain" description="Siroheme decarboxylase AsnC-like ligand binding" evidence="10">
    <location>
        <begin position="254"/>
        <end position="342"/>
    </location>
</feature>
<dbReference type="GO" id="GO:0016829">
    <property type="term" value="F:lyase activity"/>
    <property type="evidence" value="ECO:0007669"/>
    <property type="project" value="UniProtKB-KW"/>
</dbReference>